<keyword evidence="6" id="KW-0418">Kinase</keyword>
<evidence type="ECO:0000256" key="4">
    <source>
        <dbReference type="ARBA" id="ARBA00022679"/>
    </source>
</evidence>
<dbReference type="PANTHER" id="PTHR43071:SF1">
    <property type="entry name" value="2-AMINO-4-HYDROXY-6-HYDROXYMETHYLDIHYDROPTERIDINE PYROPHOSPHOKINASE"/>
    <property type="match status" value="1"/>
</dbReference>
<keyword evidence="4 10" id="KW-0808">Transferase</keyword>
<evidence type="ECO:0000256" key="1">
    <source>
        <dbReference type="ARBA" id="ARBA00000198"/>
    </source>
</evidence>
<proteinExistence type="predicted"/>
<evidence type="ECO:0000256" key="2">
    <source>
        <dbReference type="ARBA" id="ARBA00005051"/>
    </source>
</evidence>
<feature type="domain" description="7,8-dihydro-6-hydroxymethylpterin-pyrophosphokinase" evidence="9">
    <location>
        <begin position="86"/>
        <end position="97"/>
    </location>
</feature>
<name>A0ABU3NWS7_9FIRM</name>
<dbReference type="SUPFAM" id="SSF55083">
    <property type="entry name" value="6-hydroxymethyl-7,8-dihydropterin pyrophosphokinase, HPPK"/>
    <property type="match status" value="1"/>
</dbReference>
<dbReference type="PANTHER" id="PTHR43071">
    <property type="entry name" value="2-AMINO-4-HYDROXY-6-HYDROXYMETHYLDIHYDROPTERIDINE PYROPHOSPHOKINASE"/>
    <property type="match status" value="1"/>
</dbReference>
<dbReference type="NCBIfam" id="TIGR01498">
    <property type="entry name" value="folK"/>
    <property type="match status" value="1"/>
</dbReference>
<evidence type="ECO:0000313" key="11">
    <source>
        <dbReference type="Proteomes" id="UP001254848"/>
    </source>
</evidence>
<evidence type="ECO:0000256" key="5">
    <source>
        <dbReference type="ARBA" id="ARBA00022741"/>
    </source>
</evidence>
<dbReference type="Proteomes" id="UP001254848">
    <property type="component" value="Unassembled WGS sequence"/>
</dbReference>
<evidence type="ECO:0000256" key="7">
    <source>
        <dbReference type="ARBA" id="ARBA00022840"/>
    </source>
</evidence>
<evidence type="ECO:0000256" key="6">
    <source>
        <dbReference type="ARBA" id="ARBA00022777"/>
    </source>
</evidence>
<accession>A0ABU3NWS7</accession>
<dbReference type="PROSITE" id="PS00794">
    <property type="entry name" value="HPPK"/>
    <property type="match status" value="1"/>
</dbReference>
<keyword evidence="8" id="KW-0289">Folate biosynthesis</keyword>
<evidence type="ECO:0000313" key="10">
    <source>
        <dbReference type="EMBL" id="MDT8901276.1"/>
    </source>
</evidence>
<comment type="catalytic activity">
    <reaction evidence="1">
        <text>6-hydroxymethyl-7,8-dihydropterin + ATP = (7,8-dihydropterin-6-yl)methyl diphosphate + AMP + H(+)</text>
        <dbReference type="Rhea" id="RHEA:11412"/>
        <dbReference type="ChEBI" id="CHEBI:15378"/>
        <dbReference type="ChEBI" id="CHEBI:30616"/>
        <dbReference type="ChEBI" id="CHEBI:44841"/>
        <dbReference type="ChEBI" id="CHEBI:72950"/>
        <dbReference type="ChEBI" id="CHEBI:456215"/>
        <dbReference type="EC" id="2.7.6.3"/>
    </reaction>
</comment>
<dbReference type="Gene3D" id="3.30.70.560">
    <property type="entry name" value="7,8-Dihydro-6-hydroxymethylpterin-pyrophosphokinase HPPK"/>
    <property type="match status" value="1"/>
</dbReference>
<dbReference type="InterPro" id="IPR035907">
    <property type="entry name" value="Hppk_sf"/>
</dbReference>
<dbReference type="GO" id="GO:0003848">
    <property type="term" value="F:2-amino-4-hydroxy-6-hydroxymethyldihydropteridine diphosphokinase activity"/>
    <property type="evidence" value="ECO:0007669"/>
    <property type="project" value="UniProtKB-EC"/>
</dbReference>
<gene>
    <name evidence="10" type="primary">folK</name>
    <name evidence="10" type="ORF">Q4T40_08510</name>
</gene>
<protein>
    <recommendedName>
        <fullName evidence="3">2-amino-4-hydroxy-6-hydroxymethyldihydropteridine diphosphokinase</fullName>
        <ecNumber evidence="3">2.7.6.3</ecNumber>
    </recommendedName>
</protein>
<dbReference type="RefSeq" id="WP_413779792.1">
    <property type="nucleotide sequence ID" value="NZ_JAUOZS010000001.1"/>
</dbReference>
<organism evidence="10 11">
    <name type="scientific">Anaeroselena agilis</name>
    <dbReference type="NCBI Taxonomy" id="3063788"/>
    <lineage>
        <taxon>Bacteria</taxon>
        <taxon>Bacillati</taxon>
        <taxon>Bacillota</taxon>
        <taxon>Negativicutes</taxon>
        <taxon>Acetonemataceae</taxon>
        <taxon>Anaeroselena</taxon>
    </lineage>
</organism>
<keyword evidence="7" id="KW-0067">ATP-binding</keyword>
<dbReference type="CDD" id="cd00483">
    <property type="entry name" value="HPPK"/>
    <property type="match status" value="1"/>
</dbReference>
<dbReference type="InterPro" id="IPR000550">
    <property type="entry name" value="Hppk"/>
</dbReference>
<dbReference type="EMBL" id="JAUOZS010000001">
    <property type="protein sequence ID" value="MDT8901276.1"/>
    <property type="molecule type" value="Genomic_DNA"/>
</dbReference>
<dbReference type="EC" id="2.7.6.3" evidence="3"/>
<reference evidence="10 11" key="1">
    <citation type="submission" date="2023-07" db="EMBL/GenBank/DDBJ databases">
        <title>The novel representative of Negativicutes class, Anaeroselena agilis gen. nov. sp. nov.</title>
        <authorList>
            <person name="Prokofeva M.I."/>
            <person name="Elcheninov A.G."/>
            <person name="Klyukina A."/>
            <person name="Kublanov I.V."/>
            <person name="Frolov E.N."/>
            <person name="Podosokorskaya O.A."/>
        </authorList>
    </citation>
    <scope>NUCLEOTIDE SEQUENCE [LARGE SCALE GENOMIC DNA]</scope>
    <source>
        <strain evidence="10 11">4137-cl</strain>
    </source>
</reference>
<comment type="pathway">
    <text evidence="2">Cofactor biosynthesis; tetrahydrofolate biosynthesis; 2-amino-4-hydroxy-6-hydroxymethyl-7,8-dihydropteridine diphosphate from 7,8-dihydroneopterin triphosphate: step 4/4.</text>
</comment>
<sequence length="163" mass="17423">MICLGLGSNLGDREGNIAAAVARLAAWPGVTVERVSSLYETAPLGYTDQPDFLNAVASVSTTLTPHELLAACLAVERALGRERKVRWGPRTVDIDVLFYDDVVLEAAELTLPHPRFHERCFVLVPLAEIAGEAPVYGGKTAGELAAACDDGTVRFFGKLRQGG</sequence>
<dbReference type="Pfam" id="PF01288">
    <property type="entry name" value="HPPK"/>
    <property type="match status" value="1"/>
</dbReference>
<evidence type="ECO:0000256" key="8">
    <source>
        <dbReference type="ARBA" id="ARBA00022909"/>
    </source>
</evidence>
<evidence type="ECO:0000259" key="9">
    <source>
        <dbReference type="PROSITE" id="PS00794"/>
    </source>
</evidence>
<comment type="caution">
    <text evidence="10">The sequence shown here is derived from an EMBL/GenBank/DDBJ whole genome shotgun (WGS) entry which is preliminary data.</text>
</comment>
<keyword evidence="11" id="KW-1185">Reference proteome</keyword>
<keyword evidence="5" id="KW-0547">Nucleotide-binding</keyword>
<evidence type="ECO:0000256" key="3">
    <source>
        <dbReference type="ARBA" id="ARBA00013253"/>
    </source>
</evidence>